<evidence type="ECO:0000256" key="1">
    <source>
        <dbReference type="SAM" id="MobiDB-lite"/>
    </source>
</evidence>
<dbReference type="EnsemblProtists" id="EKX36363">
    <property type="protein sequence ID" value="EKX36363"/>
    <property type="gene ID" value="GUITHDRAFT_117472"/>
</dbReference>
<evidence type="ECO:0000313" key="4">
    <source>
        <dbReference type="Proteomes" id="UP000011087"/>
    </source>
</evidence>
<accession>L1IJE3</accession>
<feature type="compositionally biased region" description="Basic and acidic residues" evidence="1">
    <location>
        <begin position="142"/>
        <end position="169"/>
    </location>
</feature>
<proteinExistence type="predicted"/>
<organism evidence="2">
    <name type="scientific">Guillardia theta (strain CCMP2712)</name>
    <name type="common">Cryptophyte</name>
    <dbReference type="NCBI Taxonomy" id="905079"/>
    <lineage>
        <taxon>Eukaryota</taxon>
        <taxon>Cryptophyceae</taxon>
        <taxon>Pyrenomonadales</taxon>
        <taxon>Geminigeraceae</taxon>
        <taxon>Guillardia</taxon>
    </lineage>
</organism>
<gene>
    <name evidence="2" type="ORF">GUITHDRAFT_117472</name>
</gene>
<feature type="compositionally biased region" description="Acidic residues" evidence="1">
    <location>
        <begin position="111"/>
        <end position="121"/>
    </location>
</feature>
<dbReference type="EMBL" id="JH993075">
    <property type="protein sequence ID" value="EKX36363.1"/>
    <property type="molecule type" value="Genomic_DNA"/>
</dbReference>
<feature type="compositionally biased region" description="Basic residues" evidence="1">
    <location>
        <begin position="126"/>
        <end position="139"/>
    </location>
</feature>
<evidence type="ECO:0000313" key="3">
    <source>
        <dbReference type="EnsemblProtists" id="EKX36363"/>
    </source>
</evidence>
<dbReference type="Proteomes" id="UP000011087">
    <property type="component" value="Unassembled WGS sequence"/>
</dbReference>
<feature type="compositionally biased region" description="Polar residues" evidence="1">
    <location>
        <begin position="24"/>
        <end position="40"/>
    </location>
</feature>
<feature type="region of interest" description="Disordered" evidence="1">
    <location>
        <begin position="111"/>
        <end position="290"/>
    </location>
</feature>
<feature type="compositionally biased region" description="Basic and acidic residues" evidence="1">
    <location>
        <begin position="274"/>
        <end position="288"/>
    </location>
</feature>
<protein>
    <submittedName>
        <fullName evidence="2 3">Uncharacterized protein</fullName>
    </submittedName>
</protein>
<feature type="compositionally biased region" description="Low complexity" evidence="1">
    <location>
        <begin position="204"/>
        <end position="230"/>
    </location>
</feature>
<dbReference type="PaxDb" id="55529-EKX36363"/>
<reference evidence="3" key="3">
    <citation type="submission" date="2016-03" db="UniProtKB">
        <authorList>
            <consortium name="EnsemblProtists"/>
        </authorList>
    </citation>
    <scope>IDENTIFICATION</scope>
</reference>
<dbReference type="HOGENOM" id="CLU_575486_0_0_1"/>
<feature type="compositionally biased region" description="Basic and acidic residues" evidence="1">
    <location>
        <begin position="239"/>
        <end position="250"/>
    </location>
</feature>
<dbReference type="GeneID" id="17293073"/>
<dbReference type="KEGG" id="gtt:GUITHDRAFT_117472"/>
<feature type="compositionally biased region" description="Polar residues" evidence="1">
    <location>
        <begin position="172"/>
        <end position="192"/>
    </location>
</feature>
<dbReference type="AlphaFoldDB" id="L1IJE3"/>
<dbReference type="RefSeq" id="XP_005823343.1">
    <property type="nucleotide sequence ID" value="XM_005823286.1"/>
</dbReference>
<sequence>MDGFKEKLDFAQFFQNKSGSFGAYKSSSNHPGHESAVSQSEQRHGEADFKAKKRSLCSKLALEIFAERCLKTGYATVESTFIAKKYGVSSKTVRDIWNRRTWAEATKPLWTDEEKESTEELDACKERKRQANKRRKLAHMRQGNDKSGDSHDSEGHEMAEEMHQPDKGEGSVQETCSGSETSTMCEQSSAKESQAEDSSDACNPKGSSSGSPEGSSSPTSSMQSKSTTSSETGRSEQCGAKEPRGTERKGPRGGLMDNGYRSEGSSECSAGSKRRGESQHRGRSRTDEAASEAVWWSLDALQSHNNSRSVQSDKDDGLASMELANLLKHITEQQKQILEQQQQILDKGNTLQMVLDCRISQGGQTLVGSQSNCAVSNCFNGQSGLLQFGEMSGANVVSGGQRAAWEEGVRHRAPVIEGWRHGGHQGQENLMGGAFQRGQPQGQQMGAVNQALLLQLLQGQLSASNASVFPYVKRG</sequence>
<name>L1IJE3_GUITC</name>
<feature type="region of interest" description="Disordered" evidence="1">
    <location>
        <begin position="24"/>
        <end position="48"/>
    </location>
</feature>
<keyword evidence="4" id="KW-1185">Reference proteome</keyword>
<reference evidence="2 4" key="1">
    <citation type="journal article" date="2012" name="Nature">
        <title>Algal genomes reveal evolutionary mosaicism and the fate of nucleomorphs.</title>
        <authorList>
            <consortium name="DOE Joint Genome Institute"/>
            <person name="Curtis B.A."/>
            <person name="Tanifuji G."/>
            <person name="Burki F."/>
            <person name="Gruber A."/>
            <person name="Irimia M."/>
            <person name="Maruyama S."/>
            <person name="Arias M.C."/>
            <person name="Ball S.G."/>
            <person name="Gile G.H."/>
            <person name="Hirakawa Y."/>
            <person name="Hopkins J.F."/>
            <person name="Kuo A."/>
            <person name="Rensing S.A."/>
            <person name="Schmutz J."/>
            <person name="Symeonidi A."/>
            <person name="Elias M."/>
            <person name="Eveleigh R.J."/>
            <person name="Herman E.K."/>
            <person name="Klute M.J."/>
            <person name="Nakayama T."/>
            <person name="Obornik M."/>
            <person name="Reyes-Prieto A."/>
            <person name="Armbrust E.V."/>
            <person name="Aves S.J."/>
            <person name="Beiko R.G."/>
            <person name="Coutinho P."/>
            <person name="Dacks J.B."/>
            <person name="Durnford D.G."/>
            <person name="Fast N.M."/>
            <person name="Green B.R."/>
            <person name="Grisdale C.J."/>
            <person name="Hempel F."/>
            <person name="Henrissat B."/>
            <person name="Hoppner M.P."/>
            <person name="Ishida K."/>
            <person name="Kim E."/>
            <person name="Koreny L."/>
            <person name="Kroth P.G."/>
            <person name="Liu Y."/>
            <person name="Malik S.B."/>
            <person name="Maier U.G."/>
            <person name="McRose D."/>
            <person name="Mock T."/>
            <person name="Neilson J.A."/>
            <person name="Onodera N.T."/>
            <person name="Poole A.M."/>
            <person name="Pritham E.J."/>
            <person name="Richards T.A."/>
            <person name="Rocap G."/>
            <person name="Roy S.W."/>
            <person name="Sarai C."/>
            <person name="Schaack S."/>
            <person name="Shirato S."/>
            <person name="Slamovits C.H."/>
            <person name="Spencer D.F."/>
            <person name="Suzuki S."/>
            <person name="Worden A.Z."/>
            <person name="Zauner S."/>
            <person name="Barry K."/>
            <person name="Bell C."/>
            <person name="Bharti A.K."/>
            <person name="Crow J.A."/>
            <person name="Grimwood J."/>
            <person name="Kramer R."/>
            <person name="Lindquist E."/>
            <person name="Lucas S."/>
            <person name="Salamov A."/>
            <person name="McFadden G.I."/>
            <person name="Lane C.E."/>
            <person name="Keeling P.J."/>
            <person name="Gray M.W."/>
            <person name="Grigoriev I.V."/>
            <person name="Archibald J.M."/>
        </authorList>
    </citation>
    <scope>NUCLEOTIDE SEQUENCE</scope>
    <source>
        <strain evidence="2 4">CCMP2712</strain>
    </source>
</reference>
<evidence type="ECO:0000313" key="2">
    <source>
        <dbReference type="EMBL" id="EKX36363.1"/>
    </source>
</evidence>
<reference evidence="4" key="2">
    <citation type="submission" date="2012-11" db="EMBL/GenBank/DDBJ databases">
        <authorList>
            <person name="Kuo A."/>
            <person name="Curtis B.A."/>
            <person name="Tanifuji G."/>
            <person name="Burki F."/>
            <person name="Gruber A."/>
            <person name="Irimia M."/>
            <person name="Maruyama S."/>
            <person name="Arias M.C."/>
            <person name="Ball S.G."/>
            <person name="Gile G.H."/>
            <person name="Hirakawa Y."/>
            <person name="Hopkins J.F."/>
            <person name="Rensing S.A."/>
            <person name="Schmutz J."/>
            <person name="Symeonidi A."/>
            <person name="Elias M."/>
            <person name="Eveleigh R.J."/>
            <person name="Herman E.K."/>
            <person name="Klute M.J."/>
            <person name="Nakayama T."/>
            <person name="Obornik M."/>
            <person name="Reyes-Prieto A."/>
            <person name="Armbrust E.V."/>
            <person name="Aves S.J."/>
            <person name="Beiko R.G."/>
            <person name="Coutinho P."/>
            <person name="Dacks J.B."/>
            <person name="Durnford D.G."/>
            <person name="Fast N.M."/>
            <person name="Green B.R."/>
            <person name="Grisdale C."/>
            <person name="Hempe F."/>
            <person name="Henrissat B."/>
            <person name="Hoppner M.P."/>
            <person name="Ishida K.-I."/>
            <person name="Kim E."/>
            <person name="Koreny L."/>
            <person name="Kroth P.G."/>
            <person name="Liu Y."/>
            <person name="Malik S.-B."/>
            <person name="Maier U.G."/>
            <person name="McRose D."/>
            <person name="Mock T."/>
            <person name="Neilson J.A."/>
            <person name="Onodera N.T."/>
            <person name="Poole A.M."/>
            <person name="Pritham E.J."/>
            <person name="Richards T.A."/>
            <person name="Rocap G."/>
            <person name="Roy S.W."/>
            <person name="Sarai C."/>
            <person name="Schaack S."/>
            <person name="Shirato S."/>
            <person name="Slamovits C.H."/>
            <person name="Spencer D.F."/>
            <person name="Suzuki S."/>
            <person name="Worden A.Z."/>
            <person name="Zauner S."/>
            <person name="Barry K."/>
            <person name="Bell C."/>
            <person name="Bharti A.K."/>
            <person name="Crow J.A."/>
            <person name="Grimwood J."/>
            <person name="Kramer R."/>
            <person name="Lindquist E."/>
            <person name="Lucas S."/>
            <person name="Salamov A."/>
            <person name="McFadden G.I."/>
            <person name="Lane C.E."/>
            <person name="Keeling P.J."/>
            <person name="Gray M.W."/>
            <person name="Grigoriev I.V."/>
            <person name="Archibald J.M."/>
        </authorList>
    </citation>
    <scope>NUCLEOTIDE SEQUENCE</scope>
    <source>
        <strain evidence="4">CCMP2712</strain>
    </source>
</reference>